<dbReference type="STRING" id="411467.BACCAP_03144"/>
<dbReference type="GO" id="GO:0016301">
    <property type="term" value="F:kinase activity"/>
    <property type="evidence" value="ECO:0007669"/>
    <property type="project" value="InterPro"/>
</dbReference>
<protein>
    <recommendedName>
        <fullName evidence="3">HipA-like C-terminal domain-containing protein</fullName>
    </recommendedName>
</protein>
<dbReference type="Gene3D" id="1.10.1070.20">
    <property type="match status" value="1"/>
</dbReference>
<dbReference type="InterPro" id="IPR018936">
    <property type="entry name" value="PI3/4_kinase_CS"/>
</dbReference>
<keyword evidence="2" id="KW-1185">Reference proteome</keyword>
<evidence type="ECO:0008006" key="3">
    <source>
        <dbReference type="Google" id="ProtNLM"/>
    </source>
</evidence>
<comment type="caution">
    <text evidence="1">The sequence shown here is derived from an EMBL/GenBank/DDBJ whole genome shotgun (WGS) entry which is preliminary data.</text>
</comment>
<dbReference type="EMBL" id="AAXG02000028">
    <property type="protein sequence ID" value="EDM99215.1"/>
    <property type="molecule type" value="Genomic_DNA"/>
</dbReference>
<sequence>MPVVVDTDPRSIELKQNGPFDLYQGVADVTSSGHILVNRVDNMMLVGGAATPISQSDGPGARDGIYMIKNKDTVLAKFTWESEFGRERPVLLCDYGLPQYISSHFEFWMLSRRPPNYRRNISEILSALGLNTARSILDVSMGLSLNDCLWISADPSLSWADVNLFDNEFDETIARVAFTGENVTFKFGSPSPEFNTDGVLSKCWVREGNSIFLKKTESGRALTLYAEVLADQVLEYLHIPHAHYTLGRYHDHLCCSSELFTTQDTMMVHSNVYFDFDTVDQMLSLFKEHGLLQSYADMLLADYLMRNQDRHPGNIGVLLDSETFELKGLAPLYDNGQSFFFNDNPALYESWDSALQTLIQISSDINVSLSKFYFDTSRVPGLDSDYIDRAYNVMASAEAELKRRLRMR</sequence>
<organism evidence="1 2">
    <name type="scientific">Pseudoflavonifractor capillosus ATCC 29799</name>
    <dbReference type="NCBI Taxonomy" id="411467"/>
    <lineage>
        <taxon>Bacteria</taxon>
        <taxon>Bacillati</taxon>
        <taxon>Bacillota</taxon>
        <taxon>Clostridia</taxon>
        <taxon>Eubacteriales</taxon>
        <taxon>Oscillospiraceae</taxon>
        <taxon>Pseudoflavonifractor</taxon>
    </lineage>
</organism>
<accession>A6NY45</accession>
<dbReference type="AlphaFoldDB" id="A6NY45"/>
<proteinExistence type="predicted"/>
<dbReference type="Proteomes" id="UP000003639">
    <property type="component" value="Unassembled WGS sequence"/>
</dbReference>
<evidence type="ECO:0000313" key="1">
    <source>
        <dbReference type="EMBL" id="EDM99215.1"/>
    </source>
</evidence>
<gene>
    <name evidence="1" type="ORF">BACCAP_03144</name>
</gene>
<name>A6NY45_9FIRM</name>
<reference evidence="1 2" key="2">
    <citation type="submission" date="2007-06" db="EMBL/GenBank/DDBJ databases">
        <title>Draft genome sequence of Pseudoflavonifractor capillosus ATCC 29799.</title>
        <authorList>
            <person name="Sudarsanam P."/>
            <person name="Ley R."/>
            <person name="Guruge J."/>
            <person name="Turnbaugh P.J."/>
            <person name="Mahowald M."/>
            <person name="Liep D."/>
            <person name="Gordon J."/>
        </authorList>
    </citation>
    <scope>NUCLEOTIDE SEQUENCE [LARGE SCALE GENOMIC DNA]</scope>
    <source>
        <strain evidence="1 2">ATCC 29799</strain>
    </source>
</reference>
<reference evidence="1 2" key="1">
    <citation type="submission" date="2007-04" db="EMBL/GenBank/DDBJ databases">
        <authorList>
            <person name="Fulton L."/>
            <person name="Clifton S."/>
            <person name="Fulton B."/>
            <person name="Xu J."/>
            <person name="Minx P."/>
            <person name="Pepin K.H."/>
            <person name="Johnson M."/>
            <person name="Thiruvilangam P."/>
            <person name="Bhonagiri V."/>
            <person name="Nash W.E."/>
            <person name="Mardis E.R."/>
            <person name="Wilson R.K."/>
        </authorList>
    </citation>
    <scope>NUCLEOTIDE SEQUENCE [LARGE SCALE GENOMIC DNA]</scope>
    <source>
        <strain evidence="1 2">ATCC 29799</strain>
    </source>
</reference>
<evidence type="ECO:0000313" key="2">
    <source>
        <dbReference type="Proteomes" id="UP000003639"/>
    </source>
</evidence>
<dbReference type="eggNOG" id="COG3550">
    <property type="taxonomic scope" value="Bacteria"/>
</dbReference>
<dbReference type="PROSITE" id="PS00916">
    <property type="entry name" value="PI3_4_KINASE_2"/>
    <property type="match status" value="1"/>
</dbReference>